<feature type="domain" description="EAL" evidence="1">
    <location>
        <begin position="95"/>
        <end position="342"/>
    </location>
</feature>
<evidence type="ECO:0000259" key="1">
    <source>
        <dbReference type="PROSITE" id="PS50883"/>
    </source>
</evidence>
<dbReference type="Proteomes" id="UP001341444">
    <property type="component" value="Unassembled WGS sequence"/>
</dbReference>
<gene>
    <name evidence="2" type="ORF">P4T90_12140</name>
</gene>
<dbReference type="Gene3D" id="3.20.20.450">
    <property type="entry name" value="EAL domain"/>
    <property type="match status" value="1"/>
</dbReference>
<dbReference type="RefSeq" id="WP_066269755.1">
    <property type="nucleotide sequence ID" value="NZ_JARMAB010000016.1"/>
</dbReference>
<dbReference type="InterPro" id="IPR035919">
    <property type="entry name" value="EAL_sf"/>
</dbReference>
<comment type="caution">
    <text evidence="2">The sequence shown here is derived from an EMBL/GenBank/DDBJ whole genome shotgun (WGS) entry which is preliminary data.</text>
</comment>
<dbReference type="PANTHER" id="PTHR33121:SF15">
    <property type="entry name" value="BLUE LIGHT- AND TEMPERATURE-REGULATED ANTIREPRESSOR BLUF"/>
    <property type="match status" value="1"/>
</dbReference>
<evidence type="ECO:0000313" key="3">
    <source>
        <dbReference type="Proteomes" id="UP001341444"/>
    </source>
</evidence>
<reference evidence="2 3" key="1">
    <citation type="submission" date="2023-03" db="EMBL/GenBank/DDBJ databases">
        <title>Bacillus Genome Sequencing.</title>
        <authorList>
            <person name="Dunlap C."/>
        </authorList>
    </citation>
    <scope>NUCLEOTIDE SEQUENCE [LARGE SCALE GENOMIC DNA]</scope>
    <source>
        <strain evidence="2 3">B-23453</strain>
    </source>
</reference>
<dbReference type="PROSITE" id="PS50883">
    <property type="entry name" value="EAL"/>
    <property type="match status" value="1"/>
</dbReference>
<dbReference type="EMBL" id="JARMAB010000016">
    <property type="protein sequence ID" value="MED1203814.1"/>
    <property type="molecule type" value="Genomic_DNA"/>
</dbReference>
<dbReference type="InterPro" id="IPR001633">
    <property type="entry name" value="EAL_dom"/>
</dbReference>
<name>A0ABU6MHA6_9BACI</name>
<accession>A0ABU6MHA6</accession>
<dbReference type="InterPro" id="IPR050706">
    <property type="entry name" value="Cyclic-di-GMP_PDE-like"/>
</dbReference>
<dbReference type="SUPFAM" id="SSF141868">
    <property type="entry name" value="EAL domain-like"/>
    <property type="match status" value="1"/>
</dbReference>
<dbReference type="CDD" id="cd01948">
    <property type="entry name" value="EAL"/>
    <property type="match status" value="1"/>
</dbReference>
<evidence type="ECO:0000313" key="2">
    <source>
        <dbReference type="EMBL" id="MED1203814.1"/>
    </source>
</evidence>
<dbReference type="PANTHER" id="PTHR33121">
    <property type="entry name" value="CYCLIC DI-GMP PHOSPHODIESTERASE PDEF"/>
    <property type="match status" value="1"/>
</dbReference>
<dbReference type="SMART" id="SM00052">
    <property type="entry name" value="EAL"/>
    <property type="match status" value="1"/>
</dbReference>
<organism evidence="2 3">
    <name type="scientific">Heyndrickxia acidicola</name>
    <dbReference type="NCBI Taxonomy" id="209389"/>
    <lineage>
        <taxon>Bacteria</taxon>
        <taxon>Bacillati</taxon>
        <taxon>Bacillota</taxon>
        <taxon>Bacilli</taxon>
        <taxon>Bacillales</taxon>
        <taxon>Bacillaceae</taxon>
        <taxon>Heyndrickxia</taxon>
    </lineage>
</organism>
<protein>
    <submittedName>
        <fullName evidence="2">EAL domain-containing protein</fullName>
    </submittedName>
</protein>
<sequence length="342" mass="38573">MTNQYLCAECGIPFPIMHQGFLALPVNDAASLAVFKNGLKPKLIENKLYIPYDSIQSLEEEIQMLEEGGLGEIRAAVTGSELKVPLMIELSVLKERIRNKEMVDVIVSNKFVSYFQPIINLKSHDLFGYEALLRVDHSEKQVPPGMLFEAAHKTGLYSLLDQRARETAIKSRVGKIPNGMKTFINFLPSTIYNPEFCLQHTFSIVDKYNVSPSDLVFEVVETEEINDIDHLKNIFKTYKASGMKVALDDVGSGFATLDILSKLQPDYVKLDRNFISYCDQNTMNQKFLQQAVHISKEMGIKVLGEGIERKEELEFCAAIGMDFAQGYYLGKPVKDPVEQVRA</sequence>
<dbReference type="Pfam" id="PF00563">
    <property type="entry name" value="EAL"/>
    <property type="match status" value="1"/>
</dbReference>
<proteinExistence type="predicted"/>
<keyword evidence="3" id="KW-1185">Reference proteome</keyword>